<dbReference type="AlphaFoldDB" id="A0A7S3NPI8"/>
<feature type="region of interest" description="Disordered" evidence="1">
    <location>
        <begin position="153"/>
        <end position="172"/>
    </location>
</feature>
<accession>A0A7S3NPI8</accession>
<feature type="compositionally biased region" description="Basic and acidic residues" evidence="1">
    <location>
        <begin position="183"/>
        <end position="192"/>
    </location>
</feature>
<protein>
    <submittedName>
        <fullName evidence="2">Uncharacterized protein</fullName>
    </submittedName>
</protein>
<name>A0A7S3NPI8_9STRA</name>
<dbReference type="EMBL" id="HBIJ01022220">
    <property type="protein sequence ID" value="CAE0373697.1"/>
    <property type="molecule type" value="Transcribed_RNA"/>
</dbReference>
<reference evidence="2" key="1">
    <citation type="submission" date="2021-01" db="EMBL/GenBank/DDBJ databases">
        <authorList>
            <person name="Corre E."/>
            <person name="Pelletier E."/>
            <person name="Niang G."/>
            <person name="Scheremetjew M."/>
            <person name="Finn R."/>
            <person name="Kale V."/>
            <person name="Holt S."/>
            <person name="Cochrane G."/>
            <person name="Meng A."/>
            <person name="Brown T."/>
            <person name="Cohen L."/>
        </authorList>
    </citation>
    <scope>NUCLEOTIDE SEQUENCE</scope>
    <source>
        <strain evidence="2">CCMP1510</strain>
    </source>
</reference>
<evidence type="ECO:0000313" key="2">
    <source>
        <dbReference type="EMBL" id="CAE0373697.1"/>
    </source>
</evidence>
<feature type="region of interest" description="Disordered" evidence="1">
    <location>
        <begin position="33"/>
        <end position="52"/>
    </location>
</feature>
<proteinExistence type="predicted"/>
<sequence>MLEALISILPCSGHGGCGFDTDETSILSRYNKDRFEESPPATPPKPKNSLRKVDSFNFDDAMKTPNLTRFLAPVHVSCSSSAPRRCPNCGRSFSASVFSMHLSVCHKRESSLKSATRLSTDEEDTITLQRRASLGANFEKVEQDYDALSATTSITTGGADTPYSRHESDSDISFDTHALTDEDFLRPANDEKRRRRRLYDRPPRVQSLGTNRRNKHRSKSRECRQIQLEAHITQPSRPTDRKSMTHSKSFAS</sequence>
<gene>
    <name evidence="2" type="ORF">ALAG00032_LOCUS14498</name>
</gene>
<feature type="region of interest" description="Disordered" evidence="1">
    <location>
        <begin position="183"/>
        <end position="252"/>
    </location>
</feature>
<evidence type="ECO:0000256" key="1">
    <source>
        <dbReference type="SAM" id="MobiDB-lite"/>
    </source>
</evidence>
<organism evidence="2">
    <name type="scientific">Aureoumbra lagunensis</name>
    <dbReference type="NCBI Taxonomy" id="44058"/>
    <lineage>
        <taxon>Eukaryota</taxon>
        <taxon>Sar</taxon>
        <taxon>Stramenopiles</taxon>
        <taxon>Ochrophyta</taxon>
        <taxon>Pelagophyceae</taxon>
        <taxon>Pelagomonadales</taxon>
        <taxon>Aureoumbra</taxon>
    </lineage>
</organism>
<dbReference type="Gene3D" id="3.30.160.60">
    <property type="entry name" value="Classic Zinc Finger"/>
    <property type="match status" value="1"/>
</dbReference>